<evidence type="ECO:0000256" key="10">
    <source>
        <dbReference type="PROSITE-ProRule" id="PRU00042"/>
    </source>
</evidence>
<dbReference type="PROSITE" id="PS00028">
    <property type="entry name" value="ZINC_FINGER_C2H2_1"/>
    <property type="match status" value="3"/>
</dbReference>
<dbReference type="SUPFAM" id="SSF54695">
    <property type="entry name" value="POZ domain"/>
    <property type="match status" value="1"/>
</dbReference>
<keyword evidence="15" id="KW-1185">Reference proteome</keyword>
<dbReference type="EMBL" id="PZQS01000012">
    <property type="protein sequence ID" value="PVD20488.1"/>
    <property type="molecule type" value="Genomic_DNA"/>
</dbReference>
<feature type="domain" description="C2H2-type" evidence="13">
    <location>
        <begin position="700"/>
        <end position="727"/>
    </location>
</feature>
<evidence type="ECO:0000256" key="3">
    <source>
        <dbReference type="ARBA" id="ARBA00022737"/>
    </source>
</evidence>
<dbReference type="CDD" id="cd18186">
    <property type="entry name" value="BTB_POZ_ZBTB_KLHL-like"/>
    <property type="match status" value="1"/>
</dbReference>
<dbReference type="PROSITE" id="PS50157">
    <property type="entry name" value="ZINC_FINGER_C2H2_2"/>
    <property type="match status" value="7"/>
</dbReference>
<feature type="region of interest" description="Disordered" evidence="11">
    <location>
        <begin position="316"/>
        <end position="361"/>
    </location>
</feature>
<feature type="compositionally biased region" description="Basic residues" evidence="11">
    <location>
        <begin position="316"/>
        <end position="326"/>
    </location>
</feature>
<dbReference type="PROSITE" id="PS50097">
    <property type="entry name" value="BTB"/>
    <property type="match status" value="1"/>
</dbReference>
<feature type="region of interest" description="Disordered" evidence="11">
    <location>
        <begin position="453"/>
        <end position="475"/>
    </location>
</feature>
<dbReference type="GO" id="GO:0000981">
    <property type="term" value="F:DNA-binding transcription factor activity, RNA polymerase II-specific"/>
    <property type="evidence" value="ECO:0007669"/>
    <property type="project" value="TreeGrafter"/>
</dbReference>
<dbReference type="SMART" id="SM00225">
    <property type="entry name" value="BTB"/>
    <property type="match status" value="1"/>
</dbReference>
<dbReference type="InterPro" id="IPR013087">
    <property type="entry name" value="Znf_C2H2_type"/>
</dbReference>
<name>A0A2T7NH54_POMCA</name>
<evidence type="ECO:0000256" key="7">
    <source>
        <dbReference type="ARBA" id="ARBA00023125"/>
    </source>
</evidence>
<feature type="compositionally biased region" description="Polar residues" evidence="11">
    <location>
        <begin position="351"/>
        <end position="361"/>
    </location>
</feature>
<dbReference type="PANTHER" id="PTHR46105">
    <property type="entry name" value="AGAP004733-PA"/>
    <property type="match status" value="1"/>
</dbReference>
<dbReference type="SUPFAM" id="SSF57667">
    <property type="entry name" value="beta-beta-alpha zinc fingers"/>
    <property type="match status" value="3"/>
</dbReference>
<dbReference type="GO" id="GO:0008270">
    <property type="term" value="F:zinc ion binding"/>
    <property type="evidence" value="ECO:0007669"/>
    <property type="project" value="UniProtKB-KW"/>
</dbReference>
<sequence>MRILSMLNDQRLHSRFCDVVLRVGEEQIFAHSNVLAAASPYFGSFLGMGSDAPRAFCESSPQVIEIHIDSADDNSGFGYGEAVRHVVDFMYTCTIELNSLIITQVIEIAKIMQMTCILDYCSRFQKGENGNLPQNKGTGMPVATPDFSLSRKILRRANASTETEQMSNLEDNTTVQTVLTKDTLVVEGDTTLAHSDDNQADNEVKLDVKLNNSSEITDAEGNLGLGSGDIVVDDIKKLVNSSSNSPAPVIVKSENTPAISSMERTLEVQSENVLVDVTCKDQMVGQGIVFPLPLTLPSQETNVADAFRLLPIRGRRKGRRRRKRKPKEVLSDSDPELIQEPEDLDEENLKNKNVNTPGTCVQRQEDDNINAASETNFSENVVTPTNATISPECDVLKTESESEKTTIPSRTRGRKPITSVMATWSSPRLRAGIPRSVYKSDYVMHSLIRRSRHSGTRGQCLPQHEEDTDTGEDGNLEEMGSLLGRLGTESEIGENQTPGLKFVCQTCDFTTSIFRVYRQHMKRHPETDTRSYTCTECDFHTTKARQLLQHRKKHLHEELICSFCEVQLDSPENFQLHLQRHAHALPYFCHSCDMRFKTRTQLATHLPKHMTEKPFVCQVCGNGFKWKHALKNHMVTHSATKDHLCDICGFSTAHKSQLKAHHLIHTGDTFKCPEPGCHFEATKRQNLKYHMVTHTQEKAHQCEVCGQAFSLIKNMRRHMLLHAETRPYHCSLCSYTTTRFDKLKEHKLKQHDIGQPPGKKMKYATRVQRLANRVADGPITIAEDGTIVQAVHTDGEGLRMVGPITIAQDGNSITISSDLTLTDETLTTIAQLATSTSQNTVDGSQPQEAQINISTPEGYPVIARVQFASNIDMGKCEVVGYMAQNE</sequence>
<keyword evidence="8" id="KW-0804">Transcription</keyword>
<keyword evidence="4 10" id="KW-0863">Zinc-finger</keyword>
<dbReference type="InterPro" id="IPR050457">
    <property type="entry name" value="ZnFinger_BTB_dom_contain"/>
</dbReference>
<evidence type="ECO:0000256" key="1">
    <source>
        <dbReference type="ARBA" id="ARBA00004123"/>
    </source>
</evidence>
<dbReference type="InterPro" id="IPR000210">
    <property type="entry name" value="BTB/POZ_dom"/>
</dbReference>
<dbReference type="Gene3D" id="3.30.160.60">
    <property type="entry name" value="Classic Zinc Finger"/>
    <property type="match status" value="6"/>
</dbReference>
<feature type="compositionally biased region" description="Acidic residues" evidence="11">
    <location>
        <begin position="466"/>
        <end position="475"/>
    </location>
</feature>
<dbReference type="Gene3D" id="3.30.710.10">
    <property type="entry name" value="Potassium Channel Kv1.1, Chain A"/>
    <property type="match status" value="1"/>
</dbReference>
<dbReference type="InterPro" id="IPR036236">
    <property type="entry name" value="Znf_C2H2_sf"/>
</dbReference>
<evidence type="ECO:0000256" key="5">
    <source>
        <dbReference type="ARBA" id="ARBA00022833"/>
    </source>
</evidence>
<feature type="domain" description="C2H2-type" evidence="13">
    <location>
        <begin position="643"/>
        <end position="670"/>
    </location>
</feature>
<dbReference type="Proteomes" id="UP000245119">
    <property type="component" value="Linkage Group LG12"/>
</dbReference>
<keyword evidence="6" id="KW-0805">Transcription regulation</keyword>
<feature type="compositionally biased region" description="Acidic residues" evidence="11">
    <location>
        <begin position="331"/>
        <end position="346"/>
    </location>
</feature>
<evidence type="ECO:0000256" key="11">
    <source>
        <dbReference type="SAM" id="MobiDB-lite"/>
    </source>
</evidence>
<feature type="domain" description="C2H2-type" evidence="13">
    <location>
        <begin position="532"/>
        <end position="559"/>
    </location>
</feature>
<gene>
    <name evidence="14" type="ORF">C0Q70_18644</name>
</gene>
<evidence type="ECO:0000259" key="13">
    <source>
        <dbReference type="PROSITE" id="PS50157"/>
    </source>
</evidence>
<organism evidence="14 15">
    <name type="scientific">Pomacea canaliculata</name>
    <name type="common">Golden apple snail</name>
    <dbReference type="NCBI Taxonomy" id="400727"/>
    <lineage>
        <taxon>Eukaryota</taxon>
        <taxon>Metazoa</taxon>
        <taxon>Spiralia</taxon>
        <taxon>Lophotrochozoa</taxon>
        <taxon>Mollusca</taxon>
        <taxon>Gastropoda</taxon>
        <taxon>Caenogastropoda</taxon>
        <taxon>Architaenioglossa</taxon>
        <taxon>Ampullarioidea</taxon>
        <taxon>Ampullariidae</taxon>
        <taxon>Pomacea</taxon>
    </lineage>
</organism>
<proteinExistence type="predicted"/>
<evidence type="ECO:0000259" key="12">
    <source>
        <dbReference type="PROSITE" id="PS50097"/>
    </source>
</evidence>
<keyword evidence="5" id="KW-0862">Zinc</keyword>
<evidence type="ECO:0008006" key="16">
    <source>
        <dbReference type="Google" id="ProtNLM"/>
    </source>
</evidence>
<evidence type="ECO:0000256" key="4">
    <source>
        <dbReference type="ARBA" id="ARBA00022771"/>
    </source>
</evidence>
<keyword evidence="2" id="KW-0479">Metal-binding</keyword>
<evidence type="ECO:0000256" key="8">
    <source>
        <dbReference type="ARBA" id="ARBA00023163"/>
    </source>
</evidence>
<dbReference type="GO" id="GO:0005634">
    <property type="term" value="C:nucleus"/>
    <property type="evidence" value="ECO:0007669"/>
    <property type="project" value="UniProtKB-SubCell"/>
</dbReference>
<keyword evidence="3" id="KW-0677">Repeat</keyword>
<reference evidence="14 15" key="1">
    <citation type="submission" date="2018-04" db="EMBL/GenBank/DDBJ databases">
        <title>The genome of golden apple snail Pomacea canaliculata provides insight into stress tolerance and invasive adaptation.</title>
        <authorList>
            <person name="Liu C."/>
            <person name="Liu B."/>
            <person name="Ren Y."/>
            <person name="Zhang Y."/>
            <person name="Wang H."/>
            <person name="Li S."/>
            <person name="Jiang F."/>
            <person name="Yin L."/>
            <person name="Zhang G."/>
            <person name="Qian W."/>
            <person name="Fan W."/>
        </authorList>
    </citation>
    <scope>NUCLEOTIDE SEQUENCE [LARGE SCALE GENOMIC DNA]</scope>
    <source>
        <strain evidence="14">SZHN2017</strain>
        <tissue evidence="14">Muscle</tissue>
    </source>
</reference>
<feature type="domain" description="C2H2-type" evidence="13">
    <location>
        <begin position="587"/>
        <end position="614"/>
    </location>
</feature>
<evidence type="ECO:0000256" key="9">
    <source>
        <dbReference type="ARBA" id="ARBA00023242"/>
    </source>
</evidence>
<evidence type="ECO:0000256" key="2">
    <source>
        <dbReference type="ARBA" id="ARBA00022723"/>
    </source>
</evidence>
<protein>
    <recommendedName>
        <fullName evidence="16">BTB domain-containing protein</fullName>
    </recommendedName>
</protein>
<feature type="domain" description="C2H2-type" evidence="13">
    <location>
        <begin position="728"/>
        <end position="756"/>
    </location>
</feature>
<feature type="domain" description="C2H2-type" evidence="13">
    <location>
        <begin position="615"/>
        <end position="642"/>
    </location>
</feature>
<dbReference type="AlphaFoldDB" id="A0A2T7NH54"/>
<feature type="domain" description="BTB" evidence="12">
    <location>
        <begin position="17"/>
        <end position="99"/>
    </location>
</feature>
<dbReference type="OrthoDB" id="6077919at2759"/>
<dbReference type="InterPro" id="IPR011333">
    <property type="entry name" value="SKP1/BTB/POZ_sf"/>
</dbReference>
<keyword evidence="9" id="KW-0539">Nucleus</keyword>
<evidence type="ECO:0000313" key="15">
    <source>
        <dbReference type="Proteomes" id="UP000245119"/>
    </source>
</evidence>
<comment type="subcellular location">
    <subcellularLocation>
        <location evidence="1">Nucleus</location>
    </subcellularLocation>
</comment>
<evidence type="ECO:0000313" key="14">
    <source>
        <dbReference type="EMBL" id="PVD20488.1"/>
    </source>
</evidence>
<dbReference type="GO" id="GO:0000978">
    <property type="term" value="F:RNA polymerase II cis-regulatory region sequence-specific DNA binding"/>
    <property type="evidence" value="ECO:0007669"/>
    <property type="project" value="TreeGrafter"/>
</dbReference>
<comment type="caution">
    <text evidence="14">The sequence shown here is derived from an EMBL/GenBank/DDBJ whole genome shotgun (WGS) entry which is preliminary data.</text>
</comment>
<dbReference type="PANTHER" id="PTHR46105:SF5">
    <property type="entry name" value="ZINC FINGER AND BTB DOMAIN-CONTAINING PROTEIN 44 ISOFORM X1"/>
    <property type="match status" value="1"/>
</dbReference>
<dbReference type="FunFam" id="3.30.160.60:FF:000646">
    <property type="entry name" value="Myeloid zinc finger 1"/>
    <property type="match status" value="1"/>
</dbReference>
<dbReference type="Pfam" id="PF00651">
    <property type="entry name" value="BTB"/>
    <property type="match status" value="1"/>
</dbReference>
<dbReference type="SMART" id="SM00355">
    <property type="entry name" value="ZnF_C2H2"/>
    <property type="match status" value="9"/>
</dbReference>
<accession>A0A2T7NH54</accession>
<evidence type="ECO:0000256" key="6">
    <source>
        <dbReference type="ARBA" id="ARBA00023015"/>
    </source>
</evidence>
<feature type="domain" description="C2H2-type" evidence="13">
    <location>
        <begin position="670"/>
        <end position="699"/>
    </location>
</feature>
<keyword evidence="7" id="KW-0238">DNA-binding</keyword>
<dbReference type="Pfam" id="PF00096">
    <property type="entry name" value="zf-C2H2"/>
    <property type="match status" value="1"/>
</dbReference>